<proteinExistence type="predicted"/>
<comment type="caution">
    <text evidence="1">The sequence shown here is derived from an EMBL/GenBank/DDBJ whole genome shotgun (WGS) entry which is preliminary data.</text>
</comment>
<gene>
    <name evidence="1" type="ORF">DWW24_14265</name>
</gene>
<accession>A0A412W9G3</accession>
<evidence type="ECO:0000313" key="1">
    <source>
        <dbReference type="EMBL" id="RGV22349.1"/>
    </source>
</evidence>
<name>A0A412W9G3_9BACT</name>
<evidence type="ECO:0000313" key="2">
    <source>
        <dbReference type="Proteomes" id="UP000283426"/>
    </source>
</evidence>
<protein>
    <submittedName>
        <fullName evidence="1">Uncharacterized protein</fullName>
    </submittedName>
</protein>
<dbReference type="EMBL" id="QRYW01000032">
    <property type="protein sequence ID" value="RGV22349.1"/>
    <property type="molecule type" value="Genomic_DNA"/>
</dbReference>
<dbReference type="AlphaFoldDB" id="A0A412W9G3"/>
<sequence>MTCTKVVHDIYLIGNEINIRNLSGVNNFFMRLCQMYNGLISYICSMYEKNPEEETFKTFFLKLEFNL</sequence>
<dbReference type="Proteomes" id="UP000283426">
    <property type="component" value="Unassembled WGS sequence"/>
</dbReference>
<organism evidence="1 2">
    <name type="scientific">Odoribacter splanchnicus</name>
    <dbReference type="NCBI Taxonomy" id="28118"/>
    <lineage>
        <taxon>Bacteria</taxon>
        <taxon>Pseudomonadati</taxon>
        <taxon>Bacteroidota</taxon>
        <taxon>Bacteroidia</taxon>
        <taxon>Bacteroidales</taxon>
        <taxon>Odoribacteraceae</taxon>
        <taxon>Odoribacter</taxon>
    </lineage>
</organism>
<reference evidence="1 2" key="1">
    <citation type="submission" date="2018-08" db="EMBL/GenBank/DDBJ databases">
        <title>A genome reference for cultivated species of the human gut microbiota.</title>
        <authorList>
            <person name="Zou Y."/>
            <person name="Xue W."/>
            <person name="Luo G."/>
        </authorList>
    </citation>
    <scope>NUCLEOTIDE SEQUENCE [LARGE SCALE GENOMIC DNA]</scope>
    <source>
        <strain evidence="1 2">AF14-6AC</strain>
    </source>
</reference>